<dbReference type="GO" id="GO:0005886">
    <property type="term" value="C:plasma membrane"/>
    <property type="evidence" value="ECO:0007669"/>
    <property type="project" value="TreeGrafter"/>
</dbReference>
<dbReference type="GO" id="GO:0022857">
    <property type="term" value="F:transmembrane transporter activity"/>
    <property type="evidence" value="ECO:0007669"/>
    <property type="project" value="TreeGrafter"/>
</dbReference>
<dbReference type="PANTHER" id="PTHR24220">
    <property type="entry name" value="IMPORT ATP-BINDING PROTEIN"/>
    <property type="match status" value="1"/>
</dbReference>
<dbReference type="InterPro" id="IPR015854">
    <property type="entry name" value="ABC_transpr_LolD-like"/>
</dbReference>
<reference evidence="7" key="1">
    <citation type="submission" date="2016-11" db="EMBL/GenBank/DDBJ databases">
        <authorList>
            <person name="Jaros S."/>
            <person name="Januszkiewicz K."/>
            <person name="Wedrychowicz H."/>
        </authorList>
    </citation>
    <scope>NUCLEOTIDE SEQUENCE [LARGE SCALE GENOMIC DNA]</scope>
    <source>
        <strain evidence="7">DSM 7057</strain>
    </source>
</reference>
<evidence type="ECO:0000259" key="5">
    <source>
        <dbReference type="PROSITE" id="PS50893"/>
    </source>
</evidence>
<organism evidence="6 7">
    <name type="scientific">Desulfovibrio desulfuricans</name>
    <dbReference type="NCBI Taxonomy" id="876"/>
    <lineage>
        <taxon>Bacteria</taxon>
        <taxon>Pseudomonadati</taxon>
        <taxon>Thermodesulfobacteriota</taxon>
        <taxon>Desulfovibrionia</taxon>
        <taxon>Desulfovibrionales</taxon>
        <taxon>Desulfovibrionaceae</taxon>
        <taxon>Desulfovibrio</taxon>
    </lineage>
</organism>
<dbReference type="FunFam" id="3.40.50.300:FF:000032">
    <property type="entry name" value="Export ABC transporter ATP-binding protein"/>
    <property type="match status" value="1"/>
</dbReference>
<evidence type="ECO:0000256" key="4">
    <source>
        <dbReference type="ARBA" id="ARBA00038388"/>
    </source>
</evidence>
<name>A0AA94HQE1_DESDE</name>
<feature type="domain" description="ABC transporter" evidence="5">
    <location>
        <begin position="2"/>
        <end position="241"/>
    </location>
</feature>
<dbReference type="CDD" id="cd03255">
    <property type="entry name" value="ABC_MJ0796_LolCDE_FtsE"/>
    <property type="match status" value="1"/>
</dbReference>
<sequence length="248" mass="26539">MLEAIDIVKSYSAGGVSAPVLRGVNLHIEQGEFVAVTGRSGSGKSTLLNVLSTLTEPDSGQVLFEGADLRAMREKQRDHLRNSAFAMIFQAHHLMPYLTVMENVLLPGANSFRGIPEELRRRASACLERVGLEHKKDSLPSSLSGGEQQRVAIARGLAAAPRVLFADEPTGSLDMATGDAIMQLLQELNSEGLTIVMVTHNPDYAALAGRSVHMLEGSMGQAPTPALAVDRRAPVGNGRTSLSPREFS</sequence>
<dbReference type="GO" id="GO:0005524">
    <property type="term" value="F:ATP binding"/>
    <property type="evidence" value="ECO:0007669"/>
    <property type="project" value="UniProtKB-KW"/>
</dbReference>
<comment type="similarity">
    <text evidence="4">Belongs to the ABC transporter superfamily. Macrolide exporter (TC 3.A.1.122) family.</text>
</comment>
<protein>
    <submittedName>
        <fullName evidence="6">ABC transport system ATP-binding protein</fullName>
    </submittedName>
</protein>
<evidence type="ECO:0000256" key="1">
    <source>
        <dbReference type="ARBA" id="ARBA00022448"/>
    </source>
</evidence>
<accession>A0AA94HQE1</accession>
<dbReference type="EMBL" id="FPIW01000002">
    <property type="protein sequence ID" value="SFW13850.1"/>
    <property type="molecule type" value="Genomic_DNA"/>
</dbReference>
<dbReference type="RefSeq" id="WP_072311100.1">
    <property type="nucleotide sequence ID" value="NZ_FPIW01000002.1"/>
</dbReference>
<dbReference type="AlphaFoldDB" id="A0AA94HQE1"/>
<dbReference type="InterPro" id="IPR017871">
    <property type="entry name" value="ABC_transporter-like_CS"/>
</dbReference>
<dbReference type="InterPro" id="IPR017911">
    <property type="entry name" value="MacB-like_ATP-bd"/>
</dbReference>
<evidence type="ECO:0000313" key="7">
    <source>
        <dbReference type="Proteomes" id="UP000182680"/>
    </source>
</evidence>
<dbReference type="Proteomes" id="UP000182680">
    <property type="component" value="Unassembled WGS sequence"/>
</dbReference>
<dbReference type="SMART" id="SM00382">
    <property type="entry name" value="AAA"/>
    <property type="match status" value="1"/>
</dbReference>
<comment type="caution">
    <text evidence="6">The sequence shown here is derived from an EMBL/GenBank/DDBJ whole genome shotgun (WGS) entry which is preliminary data.</text>
</comment>
<dbReference type="Gene3D" id="3.40.50.300">
    <property type="entry name" value="P-loop containing nucleotide triphosphate hydrolases"/>
    <property type="match status" value="1"/>
</dbReference>
<dbReference type="PROSITE" id="PS00211">
    <property type="entry name" value="ABC_TRANSPORTER_1"/>
    <property type="match status" value="1"/>
</dbReference>
<dbReference type="PROSITE" id="PS50893">
    <property type="entry name" value="ABC_TRANSPORTER_2"/>
    <property type="match status" value="1"/>
</dbReference>
<evidence type="ECO:0000313" key="6">
    <source>
        <dbReference type="EMBL" id="SFW13850.1"/>
    </source>
</evidence>
<evidence type="ECO:0000256" key="3">
    <source>
        <dbReference type="ARBA" id="ARBA00022840"/>
    </source>
</evidence>
<dbReference type="GO" id="GO:0098796">
    <property type="term" value="C:membrane protein complex"/>
    <property type="evidence" value="ECO:0007669"/>
    <property type="project" value="UniProtKB-ARBA"/>
</dbReference>
<dbReference type="Pfam" id="PF00005">
    <property type="entry name" value="ABC_tran"/>
    <property type="match status" value="1"/>
</dbReference>
<keyword evidence="3 6" id="KW-0067">ATP-binding</keyword>
<gene>
    <name evidence="6" type="ORF">SAMN02910291_00169</name>
</gene>
<dbReference type="InterPro" id="IPR027417">
    <property type="entry name" value="P-loop_NTPase"/>
</dbReference>
<dbReference type="InterPro" id="IPR003593">
    <property type="entry name" value="AAA+_ATPase"/>
</dbReference>
<dbReference type="SUPFAM" id="SSF52540">
    <property type="entry name" value="P-loop containing nucleoside triphosphate hydrolases"/>
    <property type="match status" value="1"/>
</dbReference>
<dbReference type="InterPro" id="IPR003439">
    <property type="entry name" value="ABC_transporter-like_ATP-bd"/>
</dbReference>
<keyword evidence="1" id="KW-0813">Transport</keyword>
<dbReference type="GO" id="GO:0016887">
    <property type="term" value="F:ATP hydrolysis activity"/>
    <property type="evidence" value="ECO:0007669"/>
    <property type="project" value="InterPro"/>
</dbReference>
<dbReference type="PANTHER" id="PTHR24220:SF86">
    <property type="entry name" value="ABC TRANSPORTER ABCH.1"/>
    <property type="match status" value="1"/>
</dbReference>
<proteinExistence type="inferred from homology"/>
<keyword evidence="2" id="KW-0547">Nucleotide-binding</keyword>
<evidence type="ECO:0000256" key="2">
    <source>
        <dbReference type="ARBA" id="ARBA00022741"/>
    </source>
</evidence>